<dbReference type="GO" id="GO:0015031">
    <property type="term" value="P:protein transport"/>
    <property type="evidence" value="ECO:0007669"/>
    <property type="project" value="UniProtKB-KW"/>
</dbReference>
<keyword evidence="6" id="KW-0811">Translocation</keyword>
<dbReference type="Pfam" id="PF02416">
    <property type="entry name" value="TatA_B_E"/>
    <property type="match status" value="1"/>
</dbReference>
<evidence type="ECO:0000256" key="1">
    <source>
        <dbReference type="ARBA" id="ARBA00004167"/>
    </source>
</evidence>
<dbReference type="EMBL" id="AXCJ01000001">
    <property type="protein sequence ID" value="ETO91620.1"/>
    <property type="molecule type" value="Genomic_DNA"/>
</dbReference>
<evidence type="ECO:0000256" key="4">
    <source>
        <dbReference type="ARBA" id="ARBA00022927"/>
    </source>
</evidence>
<keyword evidence="3" id="KW-0812">Transmembrane</keyword>
<evidence type="ECO:0000256" key="2">
    <source>
        <dbReference type="ARBA" id="ARBA00022448"/>
    </source>
</evidence>
<keyword evidence="9" id="KW-1185">Reference proteome</keyword>
<comment type="subcellular location">
    <subcellularLocation>
        <location evidence="1">Membrane</location>
        <topology evidence="1">Single-pass membrane protein</topology>
    </subcellularLocation>
</comment>
<keyword evidence="5" id="KW-1133">Transmembrane helix</keyword>
<evidence type="ECO:0000256" key="5">
    <source>
        <dbReference type="ARBA" id="ARBA00022989"/>
    </source>
</evidence>
<evidence type="ECO:0000313" key="8">
    <source>
        <dbReference type="EMBL" id="ETO91620.1"/>
    </source>
</evidence>
<proteinExistence type="predicted"/>
<name>W2V0J1_9RICK</name>
<evidence type="ECO:0000256" key="3">
    <source>
        <dbReference type="ARBA" id="ARBA00022692"/>
    </source>
</evidence>
<dbReference type="Proteomes" id="UP000018951">
    <property type="component" value="Unassembled WGS sequence"/>
</dbReference>
<organism evidence="8 9">
    <name type="scientific">Candidatus Xenolissoclinum pacificiensis L6</name>
    <dbReference type="NCBI Taxonomy" id="1401685"/>
    <lineage>
        <taxon>Bacteria</taxon>
        <taxon>Pseudomonadati</taxon>
        <taxon>Pseudomonadota</taxon>
        <taxon>Alphaproteobacteria</taxon>
        <taxon>Rickettsiales</taxon>
        <taxon>Anaplasmataceae</taxon>
        <taxon>Candidatus Xenolissoclinum</taxon>
    </lineage>
</organism>
<gene>
    <name evidence="8" type="ORF">P857_789</name>
</gene>
<comment type="caution">
    <text evidence="8">The sequence shown here is derived from an EMBL/GenBank/DDBJ whole genome shotgun (WGS) entry which is preliminary data.</text>
</comment>
<evidence type="ECO:0000256" key="7">
    <source>
        <dbReference type="ARBA" id="ARBA00023136"/>
    </source>
</evidence>
<accession>W2V0J1</accession>
<evidence type="ECO:0000313" key="9">
    <source>
        <dbReference type="Proteomes" id="UP000018951"/>
    </source>
</evidence>
<dbReference type="Gene3D" id="1.20.5.3310">
    <property type="match status" value="1"/>
</dbReference>
<keyword evidence="7" id="KW-0472">Membrane</keyword>
<keyword evidence="2" id="KW-0813">Transport</keyword>
<reference evidence="8 9" key="1">
    <citation type="journal article" date="2013" name="PLoS ONE">
        <title>Bacterial endosymbiosis in a chordate host: long-term co-evolution and conservation of secondary metabolism.</title>
        <authorList>
            <person name="Kwan J.C."/>
            <person name="Schmidt E.W."/>
        </authorList>
    </citation>
    <scope>NUCLEOTIDE SEQUENCE [LARGE SCALE GENOMIC DNA]</scope>
    <source>
        <strain evidence="9">L6</strain>
    </source>
</reference>
<protein>
    <submittedName>
        <fullName evidence="8">Uncharacterized protein</fullName>
    </submittedName>
</protein>
<dbReference type="AlphaFoldDB" id="W2V0J1"/>
<dbReference type="GO" id="GO:0016020">
    <property type="term" value="C:membrane"/>
    <property type="evidence" value="ECO:0007669"/>
    <property type="project" value="UniProtKB-ARBA"/>
</dbReference>
<keyword evidence="4" id="KW-0653">Protein transport</keyword>
<sequence length="42" mass="4689">MILFGAGKLPSVIEDIGRGLRNLKREMQDGQNDSSSMKKPDR</sequence>
<dbReference type="InterPro" id="IPR003369">
    <property type="entry name" value="TatA/B/E"/>
</dbReference>
<evidence type="ECO:0000256" key="6">
    <source>
        <dbReference type="ARBA" id="ARBA00023010"/>
    </source>
</evidence>